<protein>
    <submittedName>
        <fullName evidence="2">Uncharacterized protein</fullName>
    </submittedName>
</protein>
<comment type="caution">
    <text evidence="2">The sequence shown here is derived from an EMBL/GenBank/DDBJ whole genome shotgun (WGS) entry which is preliminary data.</text>
</comment>
<keyword evidence="3" id="KW-1185">Reference proteome</keyword>
<accession>A0A5N6KDR3</accession>
<sequence length="83" mass="9884">MFGYLMLGHYDSAFANYLTHLTHHPHLPFPKEKQSHKKSWYLYQSMQASPPANFSSEAKPRERKRNRNRNRRRIPLPNLCSTT</sequence>
<evidence type="ECO:0000313" key="2">
    <source>
        <dbReference type="EMBL" id="KAB8301619.1"/>
    </source>
</evidence>
<name>A0A5N6KDR3_MONLA</name>
<feature type="region of interest" description="Disordered" evidence="1">
    <location>
        <begin position="49"/>
        <end position="83"/>
    </location>
</feature>
<evidence type="ECO:0000256" key="1">
    <source>
        <dbReference type="SAM" id="MobiDB-lite"/>
    </source>
</evidence>
<dbReference type="EMBL" id="VIGI01000004">
    <property type="protein sequence ID" value="KAB8301619.1"/>
    <property type="molecule type" value="Genomic_DNA"/>
</dbReference>
<gene>
    <name evidence="2" type="ORF">EYC80_003460</name>
</gene>
<organism evidence="2 3">
    <name type="scientific">Monilinia laxa</name>
    <name type="common">Brown rot fungus</name>
    <name type="synonym">Sclerotinia laxa</name>
    <dbReference type="NCBI Taxonomy" id="61186"/>
    <lineage>
        <taxon>Eukaryota</taxon>
        <taxon>Fungi</taxon>
        <taxon>Dikarya</taxon>
        <taxon>Ascomycota</taxon>
        <taxon>Pezizomycotina</taxon>
        <taxon>Leotiomycetes</taxon>
        <taxon>Helotiales</taxon>
        <taxon>Sclerotiniaceae</taxon>
        <taxon>Monilinia</taxon>
    </lineage>
</organism>
<proteinExistence type="predicted"/>
<evidence type="ECO:0000313" key="3">
    <source>
        <dbReference type="Proteomes" id="UP000326757"/>
    </source>
</evidence>
<dbReference type="Proteomes" id="UP000326757">
    <property type="component" value="Unassembled WGS sequence"/>
</dbReference>
<dbReference type="AlphaFoldDB" id="A0A5N6KDR3"/>
<reference evidence="2 3" key="1">
    <citation type="submission" date="2019-06" db="EMBL/GenBank/DDBJ databases">
        <title>Genome Sequence of the Brown Rot Fungal Pathogen Monilinia laxa.</title>
        <authorList>
            <person name="De Miccolis Angelini R.M."/>
            <person name="Landi L."/>
            <person name="Abate D."/>
            <person name="Pollastro S."/>
            <person name="Romanazzi G."/>
            <person name="Faretra F."/>
        </authorList>
    </citation>
    <scope>NUCLEOTIDE SEQUENCE [LARGE SCALE GENOMIC DNA]</scope>
    <source>
        <strain evidence="2 3">Mlax316</strain>
    </source>
</reference>
<feature type="compositionally biased region" description="Basic residues" evidence="1">
    <location>
        <begin position="61"/>
        <end position="74"/>
    </location>
</feature>